<protein>
    <submittedName>
        <fullName evidence="1">Uncharacterized protein</fullName>
    </submittedName>
</protein>
<evidence type="ECO:0000313" key="1">
    <source>
        <dbReference type="EMBL" id="GBN07792.1"/>
    </source>
</evidence>
<reference evidence="1 2" key="1">
    <citation type="journal article" date="2019" name="Sci. Rep.">
        <title>Orb-weaving spider Araneus ventricosus genome elucidates the spidroin gene catalogue.</title>
        <authorList>
            <person name="Kono N."/>
            <person name="Nakamura H."/>
            <person name="Ohtoshi R."/>
            <person name="Moran D.A.P."/>
            <person name="Shinohara A."/>
            <person name="Yoshida Y."/>
            <person name="Fujiwara M."/>
            <person name="Mori M."/>
            <person name="Tomita M."/>
            <person name="Arakawa K."/>
        </authorList>
    </citation>
    <scope>NUCLEOTIDE SEQUENCE [LARGE SCALE GENOMIC DNA]</scope>
</reference>
<proteinExistence type="predicted"/>
<comment type="caution">
    <text evidence="1">The sequence shown here is derived from an EMBL/GenBank/DDBJ whole genome shotgun (WGS) entry which is preliminary data.</text>
</comment>
<name>A0A4Y2KZU0_ARAVE</name>
<evidence type="ECO:0000313" key="2">
    <source>
        <dbReference type="Proteomes" id="UP000499080"/>
    </source>
</evidence>
<dbReference type="Proteomes" id="UP000499080">
    <property type="component" value="Unassembled WGS sequence"/>
</dbReference>
<accession>A0A4Y2KZU0</accession>
<gene>
    <name evidence="1" type="ORF">AVEN_25696_1</name>
</gene>
<organism evidence="1 2">
    <name type="scientific">Araneus ventricosus</name>
    <name type="common">Orbweaver spider</name>
    <name type="synonym">Epeira ventricosa</name>
    <dbReference type="NCBI Taxonomy" id="182803"/>
    <lineage>
        <taxon>Eukaryota</taxon>
        <taxon>Metazoa</taxon>
        <taxon>Ecdysozoa</taxon>
        <taxon>Arthropoda</taxon>
        <taxon>Chelicerata</taxon>
        <taxon>Arachnida</taxon>
        <taxon>Araneae</taxon>
        <taxon>Araneomorphae</taxon>
        <taxon>Entelegynae</taxon>
        <taxon>Araneoidea</taxon>
        <taxon>Araneidae</taxon>
        <taxon>Araneus</taxon>
    </lineage>
</organism>
<sequence>MKRLLLKGMLRFANNLSPLYKHYRNDQALRGLCKMGPDHAILAVFGLTRGILQEPRYRFELFHIYWNTHKLASILTRYYPLRLILRGALNYTVFRNIPAAPGELEELIVDICAVISDEITAEGARKL</sequence>
<keyword evidence="2" id="KW-1185">Reference proteome</keyword>
<dbReference type="EMBL" id="BGPR01005189">
    <property type="protein sequence ID" value="GBN07792.1"/>
    <property type="molecule type" value="Genomic_DNA"/>
</dbReference>
<dbReference type="AlphaFoldDB" id="A0A4Y2KZU0"/>